<dbReference type="PROSITE" id="PS51737">
    <property type="entry name" value="RECOMBINASE_DNA_BIND"/>
    <property type="match status" value="1"/>
</dbReference>
<dbReference type="InterPro" id="IPR025378">
    <property type="entry name" value="DUF4368"/>
</dbReference>
<name>A0A7J5MYS6_BIFAD</name>
<evidence type="ECO:0000313" key="5">
    <source>
        <dbReference type="EMBL" id="KAB5747299.1"/>
    </source>
</evidence>
<dbReference type="Pfam" id="PF00239">
    <property type="entry name" value="Resolvase"/>
    <property type="match status" value="1"/>
</dbReference>
<dbReference type="Gene3D" id="3.90.1750.20">
    <property type="entry name" value="Putative Large Serine Recombinase, Chain B, Domain 2"/>
    <property type="match status" value="1"/>
</dbReference>
<evidence type="ECO:0000256" key="2">
    <source>
        <dbReference type="SAM" id="MobiDB-lite"/>
    </source>
</evidence>
<dbReference type="Pfam" id="PF13408">
    <property type="entry name" value="Zn_ribbon_recom"/>
    <property type="match status" value="1"/>
</dbReference>
<dbReference type="GO" id="GO:0000150">
    <property type="term" value="F:DNA strand exchange activity"/>
    <property type="evidence" value="ECO:0007669"/>
    <property type="project" value="InterPro"/>
</dbReference>
<keyword evidence="3" id="KW-1133">Transmembrane helix</keyword>
<dbReference type="SMART" id="SM00857">
    <property type="entry name" value="Resolvase"/>
    <property type="match status" value="1"/>
</dbReference>
<feature type="coiled-coil region" evidence="1">
    <location>
        <begin position="755"/>
        <end position="805"/>
    </location>
</feature>
<feature type="transmembrane region" description="Helical" evidence="3">
    <location>
        <begin position="62"/>
        <end position="84"/>
    </location>
</feature>
<dbReference type="EMBL" id="WDLT01000003">
    <property type="protein sequence ID" value="KAB5747299.1"/>
    <property type="molecule type" value="Genomic_DNA"/>
</dbReference>
<gene>
    <name evidence="5" type="ORF">GA752_04750</name>
</gene>
<evidence type="ECO:0000256" key="1">
    <source>
        <dbReference type="SAM" id="Coils"/>
    </source>
</evidence>
<feature type="coiled-coil region" evidence="1">
    <location>
        <begin position="661"/>
        <end position="688"/>
    </location>
</feature>
<dbReference type="Pfam" id="PF09819">
    <property type="entry name" value="ABC_cobalt"/>
    <property type="match status" value="1"/>
</dbReference>
<sequence length="822" mass="94773">MAEPSSETITQKPRIPMLKHAPQTTEETRRSLKWRVVDIAVGAAVGVMSGVMFWVFDGMSYGLFPLLTLILPGSAALLHALFYFPATLGLLIVRKLGASAYVLLVASFVEVVLGTKYSVSLVVIAFVQALAAETVFAVFRYRRWTLGVTLLSSVAIGIVYNFYLLFFYYQAFSFFSPRGLIGTACELECIILSVNDTYMDAQEVMHMTDYSKITALYSRLSVGDEDRDGGESNSIQNQKIFLENYARGQHLTNIRHYIDDDESGRFFDRSAYSRMMDDVENGKIGVCIMKDLTRWGRDYLQVGNAMEIFRRNNVRFIAVNNGIDSEKPDTLEFAPFINIMSEWYAKDISKKVKTGIKTKGMSGKPIVTEAPYGYVKDPDNKDFWIIDEEAAEVVRLIFRLFIGGKNRNQIAVHLTQEQIPTPTFYMKDRGRGTCKNKTLNEDNRCKWNKATLTHILTRQEYCGDVVNFKTTKHFRDKHNHYVDRSQWHITENVHEPIISRSDFETVQRILENAPVRRPNGDGEIHPLSGLLFCKDCGAKMHIRIDYRNGGKRHVAFCSEYHKGKAKNPKCHSPHIMDADLLMQTIAEVLKKIEDYSISNRAEFEALVKKNLAMQQTNQTKKQQKRIPQITTRLEQIDKVLNKLYEDNALGAISQDRYEQMSQKYSEEYYTLKAELATLQEQLSAYENAGGRAQKFLKLTERHAAFTELTPAILNEFISRIEVHERDQKRARYAIQHISIYFNYIGKFENEVTQLAEPTEQEIQQMRGEIEEAKKEKRRAYHRQYSREYRARNLEKQREYDRMKAREYRAKRKAQAAAAQPAQ</sequence>
<dbReference type="GO" id="GO:0003677">
    <property type="term" value="F:DNA binding"/>
    <property type="evidence" value="ECO:0007669"/>
    <property type="project" value="InterPro"/>
</dbReference>
<dbReference type="InterPro" id="IPR025827">
    <property type="entry name" value="Zn_ribbon_recom_dom"/>
</dbReference>
<dbReference type="InterPro" id="IPR017195">
    <property type="entry name" value="ABC_thiamin-permease_prd"/>
</dbReference>
<feature type="transmembrane region" description="Helical" evidence="3">
    <location>
        <begin position="119"/>
        <end position="139"/>
    </location>
</feature>
<comment type="caution">
    <text evidence="5">The sequence shown here is derived from an EMBL/GenBank/DDBJ whole genome shotgun (WGS) entry which is preliminary data.</text>
</comment>
<feature type="transmembrane region" description="Helical" evidence="3">
    <location>
        <begin position="96"/>
        <end position="113"/>
    </location>
</feature>
<dbReference type="Proteomes" id="UP000437631">
    <property type="component" value="Unassembled WGS sequence"/>
</dbReference>
<accession>A0A7J5MYS6</accession>
<dbReference type="InterPro" id="IPR036162">
    <property type="entry name" value="Resolvase-like_N_sf"/>
</dbReference>
<dbReference type="InterPro" id="IPR050639">
    <property type="entry name" value="SSR_resolvase"/>
</dbReference>
<reference evidence="5 6" key="1">
    <citation type="journal article" date="2019" name="Nat. Med.">
        <title>A library of human gut bacterial isolates paired with longitudinal multiomics data enables mechanistic microbiome research.</title>
        <authorList>
            <person name="Poyet M."/>
            <person name="Groussin M."/>
            <person name="Gibbons S.M."/>
            <person name="Avila-Pacheco J."/>
            <person name="Jiang X."/>
            <person name="Kearney S.M."/>
            <person name="Perrotta A.R."/>
            <person name="Berdy B."/>
            <person name="Zhao S."/>
            <person name="Lieberman T.D."/>
            <person name="Swanson P.K."/>
            <person name="Smith M."/>
            <person name="Roesemann S."/>
            <person name="Alexander J.E."/>
            <person name="Rich S.A."/>
            <person name="Livny J."/>
            <person name="Vlamakis H."/>
            <person name="Clish C."/>
            <person name="Bullock K."/>
            <person name="Deik A."/>
            <person name="Scott J."/>
            <person name="Pierce K.A."/>
            <person name="Xavier R.J."/>
            <person name="Alm E.J."/>
        </authorList>
    </citation>
    <scope>NUCLEOTIDE SEQUENCE [LARGE SCALE GENOMIC DNA]</scope>
    <source>
        <strain evidence="5 6">BIOML-A190</strain>
    </source>
</reference>
<evidence type="ECO:0000256" key="3">
    <source>
        <dbReference type="SAM" id="Phobius"/>
    </source>
</evidence>
<feature type="transmembrane region" description="Helical" evidence="3">
    <location>
        <begin position="36"/>
        <end position="56"/>
    </location>
</feature>
<dbReference type="Pfam" id="PF07508">
    <property type="entry name" value="Recombinase"/>
    <property type="match status" value="1"/>
</dbReference>
<evidence type="ECO:0000313" key="6">
    <source>
        <dbReference type="Proteomes" id="UP000437631"/>
    </source>
</evidence>
<dbReference type="Pfam" id="PF14287">
    <property type="entry name" value="DUF4368"/>
    <property type="match status" value="1"/>
</dbReference>
<dbReference type="Gene3D" id="3.40.50.1390">
    <property type="entry name" value="Resolvase, N-terminal catalytic domain"/>
    <property type="match status" value="1"/>
</dbReference>
<dbReference type="InterPro" id="IPR006119">
    <property type="entry name" value="Resolv_N"/>
</dbReference>
<dbReference type="PANTHER" id="PTHR30461:SF23">
    <property type="entry name" value="DNA RECOMBINASE-RELATED"/>
    <property type="match status" value="1"/>
</dbReference>
<evidence type="ECO:0000259" key="4">
    <source>
        <dbReference type="PROSITE" id="PS51737"/>
    </source>
</evidence>
<keyword evidence="3" id="KW-0472">Membrane</keyword>
<dbReference type="SUPFAM" id="SSF53041">
    <property type="entry name" value="Resolvase-like"/>
    <property type="match status" value="1"/>
</dbReference>
<keyword evidence="1" id="KW-0175">Coiled coil</keyword>
<organism evidence="5 6">
    <name type="scientific">Bifidobacterium adolescentis</name>
    <dbReference type="NCBI Taxonomy" id="1680"/>
    <lineage>
        <taxon>Bacteria</taxon>
        <taxon>Bacillati</taxon>
        <taxon>Actinomycetota</taxon>
        <taxon>Actinomycetes</taxon>
        <taxon>Bifidobacteriales</taxon>
        <taxon>Bifidobacteriaceae</taxon>
        <taxon>Bifidobacterium</taxon>
    </lineage>
</organism>
<dbReference type="InterPro" id="IPR038109">
    <property type="entry name" value="DNA_bind_recomb_sf"/>
</dbReference>
<feature type="compositionally biased region" description="Polar residues" evidence="2">
    <location>
        <begin position="1"/>
        <end position="11"/>
    </location>
</feature>
<dbReference type="InterPro" id="IPR011109">
    <property type="entry name" value="DNA_bind_recombinase_dom"/>
</dbReference>
<keyword evidence="3" id="KW-0812">Transmembrane</keyword>
<feature type="region of interest" description="Disordered" evidence="2">
    <location>
        <begin position="1"/>
        <end position="26"/>
    </location>
</feature>
<dbReference type="AlphaFoldDB" id="A0A7J5MYS6"/>
<feature type="transmembrane region" description="Helical" evidence="3">
    <location>
        <begin position="146"/>
        <end position="169"/>
    </location>
</feature>
<feature type="domain" description="Recombinase" evidence="4">
    <location>
        <begin position="371"/>
        <end position="516"/>
    </location>
</feature>
<dbReference type="CDD" id="cd03770">
    <property type="entry name" value="SR_TndX_transposase"/>
    <property type="match status" value="1"/>
</dbReference>
<proteinExistence type="predicted"/>
<protein>
    <submittedName>
        <fullName evidence="5">DUF4368 domain-containing protein</fullName>
    </submittedName>
</protein>
<dbReference type="PANTHER" id="PTHR30461">
    <property type="entry name" value="DNA-INVERTASE FROM LAMBDOID PROPHAGE"/>
    <property type="match status" value="1"/>
</dbReference>